<dbReference type="PROSITE" id="PS51257">
    <property type="entry name" value="PROKAR_LIPOPROTEIN"/>
    <property type="match status" value="1"/>
</dbReference>
<proteinExistence type="predicted"/>
<keyword evidence="3" id="KW-1185">Reference proteome</keyword>
<name>A0A418YPB7_9SPHN</name>
<gene>
    <name evidence="2" type="ORF">D0Z70_17190</name>
</gene>
<accession>A0A418YPB7</accession>
<dbReference type="InterPro" id="IPR014118">
    <property type="entry name" value="T4SS_TraV"/>
</dbReference>
<evidence type="ECO:0000313" key="3">
    <source>
        <dbReference type="Proteomes" id="UP000283469"/>
    </source>
</evidence>
<evidence type="ECO:0000256" key="1">
    <source>
        <dbReference type="SAM" id="MobiDB-lite"/>
    </source>
</evidence>
<evidence type="ECO:0000313" key="2">
    <source>
        <dbReference type="EMBL" id="RJG53155.1"/>
    </source>
</evidence>
<sequence>MPRTLSRKVSIRSHRLLLMPVIAALGGCATLGSVMSPYSEKYSCKNSDHGQCVHPEKAYEDAVAGRPSRSDPAVTNDKKLLRGQAAAPAMPGMVSGALGKGAAAPAGAYLGYKDSVYRELQGLIDQPVTPMLKPPRTVRTLILPYADRQRPDRLYMPRFVFSIVETPAWVVGDYLVDPVQPSTQAPVLGQVQEREIDGTISATALAPPARDPRTLVPAPMNARPLAPTPRASSRLVPGPKDQSK</sequence>
<dbReference type="Proteomes" id="UP000283469">
    <property type="component" value="Unassembled WGS sequence"/>
</dbReference>
<comment type="caution">
    <text evidence="2">The sequence shown here is derived from an EMBL/GenBank/DDBJ whole genome shotgun (WGS) entry which is preliminary data.</text>
</comment>
<protein>
    <submittedName>
        <fullName evidence="2">Conjugal transfer protein TraV</fullName>
    </submittedName>
</protein>
<dbReference type="EMBL" id="QVRA01000018">
    <property type="protein sequence ID" value="RJG53155.1"/>
    <property type="molecule type" value="Genomic_DNA"/>
</dbReference>
<dbReference type="OrthoDB" id="7448867at2"/>
<dbReference type="Pfam" id="PF09676">
    <property type="entry name" value="TraV"/>
    <property type="match status" value="1"/>
</dbReference>
<dbReference type="AlphaFoldDB" id="A0A418YPB7"/>
<reference evidence="2 3" key="1">
    <citation type="submission" date="2018-08" db="EMBL/GenBank/DDBJ databases">
        <title>Sphingobium sp. EO9.</title>
        <authorList>
            <person name="Park Y."/>
            <person name="Kim K.H."/>
            <person name="Jeon C.O."/>
        </authorList>
    </citation>
    <scope>NUCLEOTIDE SEQUENCE [LARGE SCALE GENOMIC DNA]</scope>
    <source>
        <strain evidence="2 3">EO9</strain>
    </source>
</reference>
<feature type="region of interest" description="Disordered" evidence="1">
    <location>
        <begin position="207"/>
        <end position="244"/>
    </location>
</feature>
<organism evidence="2 3">
    <name type="scientific">Sphingobium terrigena</name>
    <dbReference type="NCBI Taxonomy" id="2304063"/>
    <lineage>
        <taxon>Bacteria</taxon>
        <taxon>Pseudomonadati</taxon>
        <taxon>Pseudomonadota</taxon>
        <taxon>Alphaproteobacteria</taxon>
        <taxon>Sphingomonadales</taxon>
        <taxon>Sphingomonadaceae</taxon>
        <taxon>Sphingobium</taxon>
    </lineage>
</organism>